<dbReference type="Pfam" id="PF08546">
    <property type="entry name" value="ApbA_C"/>
    <property type="match status" value="1"/>
</dbReference>
<sequence>MKILIVGAGAVGGYFGGRLLEKGEDVTFLVREGRKKQLEETGLVIESVHGNVTLTPKIILAGEKTEGFDVILLSTKAYHFEGAIGSIRQYVGEETVILPLLNGIAHLEKLIKEFGGEKVIGGLCFIESTLNAEGKVIQSSPIHDLVFGERTGELSERILKIADAFSGTKASFRVSKNINRDLWHKYLFISTMSGITTLMRAPIGPIREETNGRAVLLQLTKEIVEVMKHIDAPIAEDIVTKQMNQIDGLGYLMKTSMQRDMEKHLQVEADHLHGYLLEIARRNEISVPILAAIYGNLKVYEKQLV</sequence>
<dbReference type="Gene3D" id="3.40.50.720">
    <property type="entry name" value="NAD(P)-binding Rossmann-like Domain"/>
    <property type="match status" value="1"/>
</dbReference>
<evidence type="ECO:0000256" key="2">
    <source>
        <dbReference type="ARBA" id="ARBA00022857"/>
    </source>
</evidence>
<accession>A0ABT0WCE1</accession>
<dbReference type="PANTHER" id="PTHR21708">
    <property type="entry name" value="PROBABLE 2-DEHYDROPANTOATE 2-REDUCTASE"/>
    <property type="match status" value="1"/>
</dbReference>
<keyword evidence="2 4" id="KW-0521">NADP</keyword>
<protein>
    <recommendedName>
        <fullName evidence="4">2-dehydropantoate 2-reductase</fullName>
        <ecNumber evidence="4">1.1.1.169</ecNumber>
    </recommendedName>
    <alternativeName>
        <fullName evidence="4">Ketopantoate reductase</fullName>
    </alternativeName>
</protein>
<dbReference type="PANTHER" id="PTHR21708:SF26">
    <property type="entry name" value="2-DEHYDROPANTOATE 2-REDUCTASE"/>
    <property type="match status" value="1"/>
</dbReference>
<dbReference type="InterPro" id="IPR013332">
    <property type="entry name" value="KPR_N"/>
</dbReference>
<comment type="caution">
    <text evidence="7">The sequence shown here is derived from an EMBL/GenBank/DDBJ whole genome shotgun (WGS) entry which is preliminary data.</text>
</comment>
<reference evidence="7 8" key="1">
    <citation type="submission" date="2022-06" db="EMBL/GenBank/DDBJ databases">
        <authorList>
            <person name="Jeon C.O."/>
        </authorList>
    </citation>
    <scope>NUCLEOTIDE SEQUENCE [LARGE SCALE GENOMIC DNA]</scope>
    <source>
        <strain evidence="7 8">KCTC 13943</strain>
    </source>
</reference>
<dbReference type="SUPFAM" id="SSF48179">
    <property type="entry name" value="6-phosphogluconate dehydrogenase C-terminal domain-like"/>
    <property type="match status" value="1"/>
</dbReference>
<dbReference type="Gene3D" id="1.10.1040.10">
    <property type="entry name" value="N-(1-d-carboxylethyl)-l-norvaline Dehydrogenase, domain 2"/>
    <property type="match status" value="1"/>
</dbReference>
<evidence type="ECO:0000259" key="6">
    <source>
        <dbReference type="Pfam" id="PF08546"/>
    </source>
</evidence>
<dbReference type="SUPFAM" id="SSF51735">
    <property type="entry name" value="NAD(P)-binding Rossmann-fold domains"/>
    <property type="match status" value="1"/>
</dbReference>
<comment type="pathway">
    <text evidence="4">Cofactor biosynthesis; (R)-pantothenate biosynthesis; (R)-pantoate from 3-methyl-2-oxobutanoate: step 2/2.</text>
</comment>
<keyword evidence="4" id="KW-0566">Pantothenate biosynthesis</keyword>
<dbReference type="InterPro" id="IPR013752">
    <property type="entry name" value="KPA_reductase"/>
</dbReference>
<evidence type="ECO:0000256" key="4">
    <source>
        <dbReference type="RuleBase" id="RU362068"/>
    </source>
</evidence>
<dbReference type="InterPro" id="IPR003710">
    <property type="entry name" value="ApbA"/>
</dbReference>
<dbReference type="InterPro" id="IPR036291">
    <property type="entry name" value="NAD(P)-bd_dom_sf"/>
</dbReference>
<evidence type="ECO:0000313" key="7">
    <source>
        <dbReference type="EMBL" id="MCM2533961.1"/>
    </source>
</evidence>
<evidence type="ECO:0000259" key="5">
    <source>
        <dbReference type="Pfam" id="PF02558"/>
    </source>
</evidence>
<dbReference type="EC" id="1.1.1.169" evidence="4"/>
<feature type="domain" description="Ketopantoate reductase C-terminal" evidence="6">
    <location>
        <begin position="177"/>
        <end position="301"/>
    </location>
</feature>
<proteinExistence type="inferred from homology"/>
<comment type="function">
    <text evidence="4">Catalyzes the NADPH-dependent reduction of ketopantoate into pantoic acid.</text>
</comment>
<evidence type="ECO:0000256" key="1">
    <source>
        <dbReference type="ARBA" id="ARBA00007870"/>
    </source>
</evidence>
<evidence type="ECO:0000313" key="8">
    <source>
        <dbReference type="Proteomes" id="UP001523262"/>
    </source>
</evidence>
<dbReference type="EMBL" id="JAMQCR010000001">
    <property type="protein sequence ID" value="MCM2533961.1"/>
    <property type="molecule type" value="Genomic_DNA"/>
</dbReference>
<comment type="catalytic activity">
    <reaction evidence="4">
        <text>(R)-pantoate + NADP(+) = 2-dehydropantoate + NADPH + H(+)</text>
        <dbReference type="Rhea" id="RHEA:16233"/>
        <dbReference type="ChEBI" id="CHEBI:11561"/>
        <dbReference type="ChEBI" id="CHEBI:15378"/>
        <dbReference type="ChEBI" id="CHEBI:15980"/>
        <dbReference type="ChEBI" id="CHEBI:57783"/>
        <dbReference type="ChEBI" id="CHEBI:58349"/>
        <dbReference type="EC" id="1.1.1.169"/>
    </reaction>
</comment>
<keyword evidence="3 4" id="KW-0560">Oxidoreductase</keyword>
<dbReference type="Pfam" id="PF02558">
    <property type="entry name" value="ApbA"/>
    <property type="match status" value="1"/>
</dbReference>
<dbReference type="InterPro" id="IPR051402">
    <property type="entry name" value="KPR-Related"/>
</dbReference>
<dbReference type="Proteomes" id="UP001523262">
    <property type="component" value="Unassembled WGS sequence"/>
</dbReference>
<dbReference type="InterPro" id="IPR013328">
    <property type="entry name" value="6PGD_dom2"/>
</dbReference>
<keyword evidence="8" id="KW-1185">Reference proteome</keyword>
<organism evidence="7 8">
    <name type="scientific">Neobacillus pocheonensis</name>
    <dbReference type="NCBI Taxonomy" id="363869"/>
    <lineage>
        <taxon>Bacteria</taxon>
        <taxon>Bacillati</taxon>
        <taxon>Bacillota</taxon>
        <taxon>Bacilli</taxon>
        <taxon>Bacillales</taxon>
        <taxon>Bacillaceae</taxon>
        <taxon>Neobacillus</taxon>
    </lineage>
</organism>
<comment type="similarity">
    <text evidence="1 4">Belongs to the ketopantoate reductase family.</text>
</comment>
<dbReference type="NCBIfam" id="TIGR00745">
    <property type="entry name" value="apbA_panE"/>
    <property type="match status" value="1"/>
</dbReference>
<feature type="domain" description="Ketopantoate reductase N-terminal" evidence="5">
    <location>
        <begin position="3"/>
        <end position="150"/>
    </location>
</feature>
<dbReference type="InterPro" id="IPR008927">
    <property type="entry name" value="6-PGluconate_DH-like_C_sf"/>
</dbReference>
<evidence type="ECO:0000256" key="3">
    <source>
        <dbReference type="ARBA" id="ARBA00023002"/>
    </source>
</evidence>
<name>A0ABT0WCE1_9BACI</name>
<gene>
    <name evidence="7" type="ORF">NDK43_18310</name>
</gene>